<dbReference type="InterPro" id="IPR050266">
    <property type="entry name" value="AB_hydrolase_sf"/>
</dbReference>
<dbReference type="PANTHER" id="PTHR43798">
    <property type="entry name" value="MONOACYLGLYCEROL LIPASE"/>
    <property type="match status" value="1"/>
</dbReference>
<dbReference type="InterPro" id="IPR000073">
    <property type="entry name" value="AB_hydrolase_1"/>
</dbReference>
<dbReference type="EMBL" id="JACEGA010000001">
    <property type="protein sequence ID" value="MBB2184619.1"/>
    <property type="molecule type" value="Genomic_DNA"/>
</dbReference>
<keyword evidence="3" id="KW-1185">Reference proteome</keyword>
<dbReference type="RefSeq" id="WP_228354181.1">
    <property type="nucleotide sequence ID" value="NZ_JACEGA010000001.1"/>
</dbReference>
<reference evidence="2 3" key="1">
    <citation type="submission" date="2020-07" db="EMBL/GenBank/DDBJ databases">
        <title>Characterization and genome sequencing of isolate MD1, a novel member within the family Lachnospiraceae.</title>
        <authorList>
            <person name="Rettenmaier R."/>
            <person name="Di Bello L."/>
            <person name="Zinser C."/>
            <person name="Scheitz K."/>
            <person name="Liebl W."/>
            <person name="Zverlov V."/>
        </authorList>
    </citation>
    <scope>NUCLEOTIDE SEQUENCE [LARGE SCALE GENOMIC DNA]</scope>
    <source>
        <strain evidence="2 3">MD1</strain>
    </source>
</reference>
<accession>A0A839K6B9</accession>
<dbReference type="PRINTS" id="PR00111">
    <property type="entry name" value="ABHYDROLASE"/>
</dbReference>
<name>A0A839K6B9_9FIRM</name>
<evidence type="ECO:0000313" key="3">
    <source>
        <dbReference type="Proteomes" id="UP000574276"/>
    </source>
</evidence>
<dbReference type="InterPro" id="IPR029058">
    <property type="entry name" value="AB_hydrolase_fold"/>
</dbReference>
<organism evidence="2 3">
    <name type="scientific">Variimorphobacter saccharofermentans</name>
    <dbReference type="NCBI Taxonomy" id="2755051"/>
    <lineage>
        <taxon>Bacteria</taxon>
        <taxon>Bacillati</taxon>
        <taxon>Bacillota</taxon>
        <taxon>Clostridia</taxon>
        <taxon>Lachnospirales</taxon>
        <taxon>Lachnospiraceae</taxon>
        <taxon>Variimorphobacter</taxon>
    </lineage>
</organism>
<keyword evidence="2" id="KW-0378">Hydrolase</keyword>
<gene>
    <name evidence="2" type="ORF">H0486_17245</name>
</gene>
<evidence type="ECO:0000313" key="2">
    <source>
        <dbReference type="EMBL" id="MBB2184619.1"/>
    </source>
</evidence>
<evidence type="ECO:0000259" key="1">
    <source>
        <dbReference type="Pfam" id="PF00561"/>
    </source>
</evidence>
<dbReference type="GO" id="GO:0016787">
    <property type="term" value="F:hydrolase activity"/>
    <property type="evidence" value="ECO:0007669"/>
    <property type="project" value="UniProtKB-KW"/>
</dbReference>
<dbReference type="Pfam" id="PF00561">
    <property type="entry name" value="Abhydrolase_1"/>
    <property type="match status" value="1"/>
</dbReference>
<dbReference type="AlphaFoldDB" id="A0A839K6B9"/>
<proteinExistence type="predicted"/>
<dbReference type="SUPFAM" id="SSF53474">
    <property type="entry name" value="alpha/beta-Hydrolases"/>
    <property type="match status" value="1"/>
</dbReference>
<feature type="domain" description="AB hydrolase-1" evidence="1">
    <location>
        <begin position="14"/>
        <end position="115"/>
    </location>
</feature>
<dbReference type="Proteomes" id="UP000574276">
    <property type="component" value="Unassembled WGS sequence"/>
</dbReference>
<dbReference type="Gene3D" id="3.40.50.1820">
    <property type="entry name" value="alpha/beta hydrolase"/>
    <property type="match status" value="1"/>
</dbReference>
<sequence length="243" mass="27970">MNLYFEEYSNKNAPTIVFIHGGGMDSSIWGGSLDYFRDYHCIVVDLPEHGRSAEIKPFSIKSSVELIAQIIRENSNDKKAYVIGHSLGGVVLINLISRYPELIEQAVIASGNLQPSPLYKIFTNSMVCTFVSFLNRKKYKKEYVTSEMLKRVYKEMILYSRIPDGLNETKVPILLIAGEKEPEFLKKSNRDLLHICQNAKEITILKAKHDYPWIENQLFNEIVYACMENKSISNERIINYETM</sequence>
<comment type="caution">
    <text evidence="2">The sequence shown here is derived from an EMBL/GenBank/DDBJ whole genome shotgun (WGS) entry which is preliminary data.</text>
</comment>
<protein>
    <submittedName>
        <fullName evidence="2">Alpha/beta hydrolase</fullName>
    </submittedName>
</protein>